<dbReference type="FunFam" id="1.25.40.10:FF:000031">
    <property type="entry name" value="Pentatricopeptide repeat-containing protein mitochondrial"/>
    <property type="match status" value="1"/>
</dbReference>
<dbReference type="NCBIfam" id="TIGR00756">
    <property type="entry name" value="PPR"/>
    <property type="match status" value="4"/>
</dbReference>
<keyword evidence="3" id="KW-0812">Transmembrane</keyword>
<feature type="repeat" description="PPR" evidence="2">
    <location>
        <begin position="148"/>
        <end position="182"/>
    </location>
</feature>
<keyword evidence="3" id="KW-0472">Membrane</keyword>
<dbReference type="GO" id="GO:0003723">
    <property type="term" value="F:RNA binding"/>
    <property type="evidence" value="ECO:0007669"/>
    <property type="project" value="InterPro"/>
</dbReference>
<evidence type="ECO:0000313" key="4">
    <source>
        <dbReference type="EMBL" id="KAF8400109.1"/>
    </source>
</evidence>
<evidence type="ECO:0000256" key="3">
    <source>
        <dbReference type="SAM" id="Phobius"/>
    </source>
</evidence>
<dbReference type="Pfam" id="PF01535">
    <property type="entry name" value="PPR"/>
    <property type="match status" value="3"/>
</dbReference>
<evidence type="ECO:0000313" key="5">
    <source>
        <dbReference type="Proteomes" id="UP000655225"/>
    </source>
</evidence>
<dbReference type="GO" id="GO:0009451">
    <property type="term" value="P:RNA modification"/>
    <property type="evidence" value="ECO:0007669"/>
    <property type="project" value="InterPro"/>
</dbReference>
<keyword evidence="1" id="KW-0677">Repeat</keyword>
<comment type="caution">
    <text evidence="4">The sequence shown here is derived from an EMBL/GenBank/DDBJ whole genome shotgun (WGS) entry which is preliminary data.</text>
</comment>
<evidence type="ECO:0000256" key="1">
    <source>
        <dbReference type="ARBA" id="ARBA00022737"/>
    </source>
</evidence>
<proteinExistence type="predicted"/>
<dbReference type="Gene3D" id="1.25.40.10">
    <property type="entry name" value="Tetratricopeptide repeat domain"/>
    <property type="match status" value="3"/>
</dbReference>
<dbReference type="InterPro" id="IPR011990">
    <property type="entry name" value="TPR-like_helical_dom_sf"/>
</dbReference>
<feature type="repeat" description="PPR" evidence="2">
    <location>
        <begin position="249"/>
        <end position="283"/>
    </location>
</feature>
<dbReference type="PANTHER" id="PTHR47926">
    <property type="entry name" value="PENTATRICOPEPTIDE REPEAT-CONTAINING PROTEIN"/>
    <property type="match status" value="1"/>
</dbReference>
<dbReference type="EMBL" id="JABCRI010000010">
    <property type="protein sequence ID" value="KAF8400109.1"/>
    <property type="molecule type" value="Genomic_DNA"/>
</dbReference>
<evidence type="ECO:0000256" key="2">
    <source>
        <dbReference type="PROSITE-ProRule" id="PRU00708"/>
    </source>
</evidence>
<dbReference type="InterPro" id="IPR002885">
    <property type="entry name" value="PPR_rpt"/>
</dbReference>
<sequence>MDYATLVFHQIQNPLTFTWNLMIRAHTINGTSYEALILYNLMINRGVPPPDKFTFPFVIKACLLSSAVDKGKEVHALAIKTGFSGDMFVQNSFMNFYFKCGDSNYGHKMFDKMRVRSVVSWTTMITGLVACSELDAARAVFELMPVKNVVSWTAMINGYATNQRPQEAFKLFQLMQLNNVRPNEFTLVSLLVACKELGSLKLGNWIHDFALANGFKLGVFLGTALIDMYSKCGSLEDAERVFDKMQNKTVATWNSMITSLGVHGRGEEALALFAEMENVNVRPDAITFVGVLCACVHSGKVDDGCSTLFSSKASHKDVKDSTNWLFKAYYVNQIFRAYCCLASKVLYIILILILILSLLAENQTENVIDASFPSHSMHFSLIAVSLYGWAIKQAVNVIHVGTYITFEETHVLAITECIGNQGTCLVLLRSSMDQFRSLDFVVVPYASVEGVGTFAPRYLNDELIGTSNKDHHKHSYSYPQDEFMWDLKHAMKLKTLLSACGN</sequence>
<organism evidence="4 5">
    <name type="scientific">Tetracentron sinense</name>
    <name type="common">Spur-leaf</name>
    <dbReference type="NCBI Taxonomy" id="13715"/>
    <lineage>
        <taxon>Eukaryota</taxon>
        <taxon>Viridiplantae</taxon>
        <taxon>Streptophyta</taxon>
        <taxon>Embryophyta</taxon>
        <taxon>Tracheophyta</taxon>
        <taxon>Spermatophyta</taxon>
        <taxon>Magnoliopsida</taxon>
        <taxon>Trochodendrales</taxon>
        <taxon>Trochodendraceae</taxon>
        <taxon>Tetracentron</taxon>
    </lineage>
</organism>
<feature type="transmembrane region" description="Helical" evidence="3">
    <location>
        <begin position="372"/>
        <end position="390"/>
    </location>
</feature>
<dbReference type="FunFam" id="1.25.40.10:FF:000442">
    <property type="entry name" value="Pentatricopeptide repeat-containing protein At3g49710"/>
    <property type="match status" value="1"/>
</dbReference>
<keyword evidence="3" id="KW-1133">Transmembrane helix</keyword>
<keyword evidence="5" id="KW-1185">Reference proteome</keyword>
<accession>A0A834Z3A9</accession>
<dbReference type="Proteomes" id="UP000655225">
    <property type="component" value="Unassembled WGS sequence"/>
</dbReference>
<dbReference type="InterPro" id="IPR046960">
    <property type="entry name" value="PPR_At4g14850-like_plant"/>
</dbReference>
<feature type="repeat" description="PPR" evidence="2">
    <location>
        <begin position="218"/>
        <end position="248"/>
    </location>
</feature>
<dbReference type="AlphaFoldDB" id="A0A834Z3A9"/>
<evidence type="ECO:0008006" key="6">
    <source>
        <dbReference type="Google" id="ProtNLM"/>
    </source>
</evidence>
<gene>
    <name evidence="4" type="ORF">HHK36_015984</name>
</gene>
<protein>
    <recommendedName>
        <fullName evidence="6">Pentatricopeptide repeat-containing protein</fullName>
    </recommendedName>
</protein>
<reference evidence="4 5" key="1">
    <citation type="submission" date="2020-04" db="EMBL/GenBank/DDBJ databases">
        <title>Plant Genome Project.</title>
        <authorList>
            <person name="Zhang R.-G."/>
        </authorList>
    </citation>
    <scope>NUCLEOTIDE SEQUENCE [LARGE SCALE GENOMIC DNA]</scope>
    <source>
        <strain evidence="4">YNK0</strain>
        <tissue evidence="4">Leaf</tissue>
    </source>
</reference>
<dbReference type="OrthoDB" id="185373at2759"/>
<dbReference type="PROSITE" id="PS51375">
    <property type="entry name" value="PPR"/>
    <property type="match status" value="4"/>
</dbReference>
<dbReference type="PANTHER" id="PTHR47926:SF359">
    <property type="entry name" value="PENTACOTRIPEPTIDE-REPEAT REGION OF PRORP DOMAIN-CONTAINING PROTEIN"/>
    <property type="match status" value="1"/>
</dbReference>
<dbReference type="Pfam" id="PF13041">
    <property type="entry name" value="PPR_2"/>
    <property type="match status" value="2"/>
</dbReference>
<feature type="repeat" description="PPR" evidence="2">
    <location>
        <begin position="15"/>
        <end position="49"/>
    </location>
</feature>
<feature type="transmembrane region" description="Helical" evidence="3">
    <location>
        <begin position="341"/>
        <end position="360"/>
    </location>
</feature>
<name>A0A834Z3A9_TETSI</name>